<accession>A0A9P4S4L7</accession>
<gene>
    <name evidence="2" type="ORF">M501DRAFT_999748</name>
</gene>
<feature type="region of interest" description="Disordered" evidence="1">
    <location>
        <begin position="21"/>
        <end position="40"/>
    </location>
</feature>
<dbReference type="EMBL" id="MU006113">
    <property type="protein sequence ID" value="KAF2834948.1"/>
    <property type="molecule type" value="Genomic_DNA"/>
</dbReference>
<sequence length="82" mass="9396">METGYETKGYYSCREYESIQASPAHQDDKLDSNDAKLPTSSAKSMPITRLLMYCASIQTCVIQIDIFPDKLLTQREARSERR</sequence>
<proteinExistence type="predicted"/>
<dbReference type="Proteomes" id="UP000799429">
    <property type="component" value="Unassembled WGS sequence"/>
</dbReference>
<feature type="compositionally biased region" description="Basic and acidic residues" evidence="1">
    <location>
        <begin position="25"/>
        <end position="34"/>
    </location>
</feature>
<keyword evidence="3" id="KW-1185">Reference proteome</keyword>
<name>A0A9P4S4L7_9PEZI</name>
<reference evidence="2" key="1">
    <citation type="journal article" date="2020" name="Stud. Mycol.">
        <title>101 Dothideomycetes genomes: a test case for predicting lifestyles and emergence of pathogens.</title>
        <authorList>
            <person name="Haridas S."/>
            <person name="Albert R."/>
            <person name="Binder M."/>
            <person name="Bloem J."/>
            <person name="Labutti K."/>
            <person name="Salamov A."/>
            <person name="Andreopoulos B."/>
            <person name="Baker S."/>
            <person name="Barry K."/>
            <person name="Bills G."/>
            <person name="Bluhm B."/>
            <person name="Cannon C."/>
            <person name="Castanera R."/>
            <person name="Culley D."/>
            <person name="Daum C."/>
            <person name="Ezra D."/>
            <person name="Gonzalez J."/>
            <person name="Henrissat B."/>
            <person name="Kuo A."/>
            <person name="Liang C."/>
            <person name="Lipzen A."/>
            <person name="Lutzoni F."/>
            <person name="Magnuson J."/>
            <person name="Mondo S."/>
            <person name="Nolan M."/>
            <person name="Ohm R."/>
            <person name="Pangilinan J."/>
            <person name="Park H.-J."/>
            <person name="Ramirez L."/>
            <person name="Alfaro M."/>
            <person name="Sun H."/>
            <person name="Tritt A."/>
            <person name="Yoshinaga Y."/>
            <person name="Zwiers L.-H."/>
            <person name="Turgeon B."/>
            <person name="Goodwin S."/>
            <person name="Spatafora J."/>
            <person name="Crous P."/>
            <person name="Grigoriev I."/>
        </authorList>
    </citation>
    <scope>NUCLEOTIDE SEQUENCE</scope>
    <source>
        <strain evidence="2">CBS 101060</strain>
    </source>
</reference>
<comment type="caution">
    <text evidence="2">The sequence shown here is derived from an EMBL/GenBank/DDBJ whole genome shotgun (WGS) entry which is preliminary data.</text>
</comment>
<evidence type="ECO:0000313" key="3">
    <source>
        <dbReference type="Proteomes" id="UP000799429"/>
    </source>
</evidence>
<organism evidence="2 3">
    <name type="scientific">Patellaria atrata CBS 101060</name>
    <dbReference type="NCBI Taxonomy" id="1346257"/>
    <lineage>
        <taxon>Eukaryota</taxon>
        <taxon>Fungi</taxon>
        <taxon>Dikarya</taxon>
        <taxon>Ascomycota</taxon>
        <taxon>Pezizomycotina</taxon>
        <taxon>Dothideomycetes</taxon>
        <taxon>Dothideomycetes incertae sedis</taxon>
        <taxon>Patellariales</taxon>
        <taxon>Patellariaceae</taxon>
        <taxon>Patellaria</taxon>
    </lineage>
</organism>
<dbReference type="AlphaFoldDB" id="A0A9P4S4L7"/>
<evidence type="ECO:0000313" key="2">
    <source>
        <dbReference type="EMBL" id="KAF2834948.1"/>
    </source>
</evidence>
<protein>
    <submittedName>
        <fullName evidence="2">Uncharacterized protein</fullName>
    </submittedName>
</protein>
<evidence type="ECO:0000256" key="1">
    <source>
        <dbReference type="SAM" id="MobiDB-lite"/>
    </source>
</evidence>